<evidence type="ECO:0008006" key="3">
    <source>
        <dbReference type="Google" id="ProtNLM"/>
    </source>
</evidence>
<organism evidence="1 2">
    <name type="scientific">Actinoplanes lobatus</name>
    <dbReference type="NCBI Taxonomy" id="113568"/>
    <lineage>
        <taxon>Bacteria</taxon>
        <taxon>Bacillati</taxon>
        <taxon>Actinomycetota</taxon>
        <taxon>Actinomycetes</taxon>
        <taxon>Micromonosporales</taxon>
        <taxon>Micromonosporaceae</taxon>
        <taxon>Actinoplanes</taxon>
    </lineage>
</organism>
<accession>A0ABQ4ATE8</accession>
<dbReference type="EMBL" id="BOMP01000124">
    <property type="protein sequence ID" value="GIE44301.1"/>
    <property type="molecule type" value="Genomic_DNA"/>
</dbReference>
<name>A0ABQ4ATE8_9ACTN</name>
<sequence length="74" mass="8354">MVKVRLTPAGHDVVDQVMTRRRTELERLVAVTADRWRPEVTAALTAFAYAAGEMSEQDWWLGWGAHQDDLATAE</sequence>
<gene>
    <name evidence="1" type="ORF">Alo02nite_71990</name>
</gene>
<protein>
    <recommendedName>
        <fullName evidence="3">MarR family transcriptional regulator</fullName>
    </recommendedName>
</protein>
<comment type="caution">
    <text evidence="1">The sequence shown here is derived from an EMBL/GenBank/DDBJ whole genome shotgun (WGS) entry which is preliminary data.</text>
</comment>
<dbReference type="Proteomes" id="UP000631312">
    <property type="component" value="Unassembled WGS sequence"/>
</dbReference>
<evidence type="ECO:0000313" key="2">
    <source>
        <dbReference type="Proteomes" id="UP000631312"/>
    </source>
</evidence>
<reference evidence="1 2" key="1">
    <citation type="submission" date="2021-01" db="EMBL/GenBank/DDBJ databases">
        <title>Whole genome shotgun sequence of Actinoplanes lobatus NBRC 12513.</title>
        <authorList>
            <person name="Komaki H."/>
            <person name="Tamura T."/>
        </authorList>
    </citation>
    <scope>NUCLEOTIDE SEQUENCE [LARGE SCALE GENOMIC DNA]</scope>
    <source>
        <strain evidence="1 2">NBRC 12513</strain>
    </source>
</reference>
<proteinExistence type="predicted"/>
<keyword evidence="2" id="KW-1185">Reference proteome</keyword>
<evidence type="ECO:0000313" key="1">
    <source>
        <dbReference type="EMBL" id="GIE44301.1"/>
    </source>
</evidence>